<proteinExistence type="predicted"/>
<name>A0A2P2JWW7_RHIMU</name>
<dbReference type="AlphaFoldDB" id="A0A2P2JWW7"/>
<evidence type="ECO:0000313" key="1">
    <source>
        <dbReference type="EMBL" id="MBW97955.1"/>
    </source>
</evidence>
<sequence>MRIFPVTSQRRTLPFEDIRRFTLSTISRKTSFFL</sequence>
<organism evidence="1">
    <name type="scientific">Rhizophora mucronata</name>
    <name type="common">Asiatic mangrove</name>
    <dbReference type="NCBI Taxonomy" id="61149"/>
    <lineage>
        <taxon>Eukaryota</taxon>
        <taxon>Viridiplantae</taxon>
        <taxon>Streptophyta</taxon>
        <taxon>Embryophyta</taxon>
        <taxon>Tracheophyta</taxon>
        <taxon>Spermatophyta</taxon>
        <taxon>Magnoliopsida</taxon>
        <taxon>eudicotyledons</taxon>
        <taxon>Gunneridae</taxon>
        <taxon>Pentapetalae</taxon>
        <taxon>rosids</taxon>
        <taxon>fabids</taxon>
        <taxon>Malpighiales</taxon>
        <taxon>Rhizophoraceae</taxon>
        <taxon>Rhizophora</taxon>
    </lineage>
</organism>
<protein>
    <submittedName>
        <fullName evidence="1">AP-2 complex subunit mu</fullName>
    </submittedName>
</protein>
<reference evidence="1" key="1">
    <citation type="submission" date="2018-02" db="EMBL/GenBank/DDBJ databases">
        <title>Rhizophora mucronata_Transcriptome.</title>
        <authorList>
            <person name="Meera S.P."/>
            <person name="Sreeshan A."/>
            <person name="Augustine A."/>
        </authorList>
    </citation>
    <scope>NUCLEOTIDE SEQUENCE</scope>
    <source>
        <tissue evidence="1">Leaf</tissue>
    </source>
</reference>
<dbReference type="EMBL" id="GGEC01017472">
    <property type="protein sequence ID" value="MBW97955.1"/>
    <property type="molecule type" value="Transcribed_RNA"/>
</dbReference>
<accession>A0A2P2JWW7</accession>